<dbReference type="InterPro" id="IPR027443">
    <property type="entry name" value="IPNS-like_sf"/>
</dbReference>
<evidence type="ECO:0000313" key="3">
    <source>
        <dbReference type="Proteomes" id="UP000694844"/>
    </source>
</evidence>
<feature type="domain" description="Fe2OG dioxygenase" evidence="2">
    <location>
        <begin position="183"/>
        <end position="292"/>
    </location>
</feature>
<dbReference type="GeneID" id="111116748"/>
<dbReference type="Pfam" id="PF14226">
    <property type="entry name" value="DIOX_N"/>
    <property type="match status" value="1"/>
</dbReference>
<dbReference type="GO" id="GO:0016491">
    <property type="term" value="F:oxidoreductase activity"/>
    <property type="evidence" value="ECO:0007669"/>
    <property type="project" value="UniProtKB-KW"/>
</dbReference>
<keyword evidence="1" id="KW-0479">Metal-binding</keyword>
<gene>
    <name evidence="4" type="primary">LOC111116748</name>
</gene>
<comment type="similarity">
    <text evidence="1">Belongs to the iron/ascorbate-dependent oxidoreductase family.</text>
</comment>
<dbReference type="AlphaFoldDB" id="A0A8B8C9K9"/>
<dbReference type="RefSeq" id="XP_022311451.1">
    <property type="nucleotide sequence ID" value="XM_022455743.1"/>
</dbReference>
<dbReference type="InterPro" id="IPR005123">
    <property type="entry name" value="Oxoglu/Fe-dep_dioxygenase_dom"/>
</dbReference>
<evidence type="ECO:0000313" key="4">
    <source>
        <dbReference type="RefSeq" id="XP_022311451.1"/>
    </source>
</evidence>
<dbReference type="SUPFAM" id="SSF51197">
    <property type="entry name" value="Clavaminate synthase-like"/>
    <property type="match status" value="1"/>
</dbReference>
<dbReference type="PANTHER" id="PTHR47990">
    <property type="entry name" value="2-OXOGLUTARATE (2OG) AND FE(II)-DEPENDENT OXYGENASE SUPERFAMILY PROTEIN-RELATED"/>
    <property type="match status" value="1"/>
</dbReference>
<evidence type="ECO:0000256" key="1">
    <source>
        <dbReference type="RuleBase" id="RU003682"/>
    </source>
</evidence>
<sequence>MIIRYKPGLDMATEEYFDIPILDLREALQNPGVAGQKVVGALESVGFLGIVNIPDFDVEKLRQCCQWFFSQPWEVKSSLMKKEFNSNNQNVYRGYFPVLENSASRKEGFEIAADVQSDDPEVIRGNWFYEKSIWPPENGDFKFKETMIDSYSRLHQIAMDILKLASIGLGFKYNAFEDLFKNKPCSTFRLLHYPPWDGNPPANALIEDNKVVTTPVHTDSCFLTLLATFQYHGLEVLTPEGKWLPVRPNTNGLVMNVGDLFSKMVGGRFVATQHRVLDIGIDRFSVPFFLEPRFDADIGVNILKGPSHELSRDVVQYGPWVLKRMEDKGFFEFKNLPKF</sequence>
<dbReference type="Proteomes" id="UP000694844">
    <property type="component" value="Chromosome 1"/>
</dbReference>
<organism evidence="3 4">
    <name type="scientific">Crassostrea virginica</name>
    <name type="common">Eastern oyster</name>
    <dbReference type="NCBI Taxonomy" id="6565"/>
    <lineage>
        <taxon>Eukaryota</taxon>
        <taxon>Metazoa</taxon>
        <taxon>Spiralia</taxon>
        <taxon>Lophotrochozoa</taxon>
        <taxon>Mollusca</taxon>
        <taxon>Bivalvia</taxon>
        <taxon>Autobranchia</taxon>
        <taxon>Pteriomorphia</taxon>
        <taxon>Ostreida</taxon>
        <taxon>Ostreoidea</taxon>
        <taxon>Ostreidae</taxon>
        <taxon>Crassostrea</taxon>
    </lineage>
</organism>
<accession>A0A8B8C9K9</accession>
<proteinExistence type="inferred from homology"/>
<dbReference type="Pfam" id="PF03171">
    <property type="entry name" value="2OG-FeII_Oxy"/>
    <property type="match status" value="1"/>
</dbReference>
<dbReference type="InterPro" id="IPR026992">
    <property type="entry name" value="DIOX_N"/>
</dbReference>
<dbReference type="InterPro" id="IPR044861">
    <property type="entry name" value="IPNS-like_FE2OG_OXY"/>
</dbReference>
<reference evidence="3" key="1">
    <citation type="submission" date="2024-06" db="UniProtKB">
        <authorList>
            <consortium name="RefSeq"/>
        </authorList>
    </citation>
    <scope>NUCLEOTIDE SEQUENCE [LARGE SCALE GENOMIC DNA]</scope>
</reference>
<keyword evidence="1" id="KW-0560">Oxidoreductase</keyword>
<dbReference type="PROSITE" id="PS51471">
    <property type="entry name" value="FE2OG_OXY"/>
    <property type="match status" value="1"/>
</dbReference>
<dbReference type="GO" id="GO:0046872">
    <property type="term" value="F:metal ion binding"/>
    <property type="evidence" value="ECO:0007669"/>
    <property type="project" value="UniProtKB-KW"/>
</dbReference>
<dbReference type="Gene3D" id="2.60.120.330">
    <property type="entry name" value="B-lactam Antibiotic, Isopenicillin N Synthase, Chain"/>
    <property type="match status" value="1"/>
</dbReference>
<evidence type="ECO:0000259" key="2">
    <source>
        <dbReference type="PROSITE" id="PS51471"/>
    </source>
</evidence>
<name>A0A8B8C9K9_CRAVI</name>
<dbReference type="PRINTS" id="PR00682">
    <property type="entry name" value="IPNSYNTHASE"/>
</dbReference>
<protein>
    <submittedName>
        <fullName evidence="4">2-oxoglutarate-dependent dioxygenase mpl2-like</fullName>
    </submittedName>
</protein>
<keyword evidence="1" id="KW-0408">Iron</keyword>
<dbReference type="InterPro" id="IPR050231">
    <property type="entry name" value="Iron_ascorbate_oxido_reductase"/>
</dbReference>
<reference evidence="4" key="2">
    <citation type="submission" date="2025-08" db="UniProtKB">
        <authorList>
            <consortium name="RefSeq"/>
        </authorList>
    </citation>
    <scope>IDENTIFICATION</scope>
    <source>
        <tissue evidence="4">Whole sample</tissue>
    </source>
</reference>
<keyword evidence="3" id="KW-1185">Reference proteome</keyword>
<dbReference type="KEGG" id="cvn:111116748"/>
<dbReference type="OrthoDB" id="288590at2759"/>